<feature type="transmembrane region" description="Helical" evidence="3">
    <location>
        <begin position="259"/>
        <end position="279"/>
    </location>
</feature>
<feature type="signal peptide" evidence="4">
    <location>
        <begin position="1"/>
        <end position="26"/>
    </location>
</feature>
<dbReference type="AlphaFoldDB" id="A0A9Q0J6S0"/>
<evidence type="ECO:0000313" key="5">
    <source>
        <dbReference type="EMBL" id="KAJ4830488.1"/>
    </source>
</evidence>
<reference evidence="5" key="1">
    <citation type="submission" date="2022-02" db="EMBL/GenBank/DDBJ databases">
        <authorList>
            <person name="Henning P.M."/>
            <person name="McCubbin A.G."/>
            <person name="Shore J.S."/>
        </authorList>
    </citation>
    <scope>NUCLEOTIDE SEQUENCE</scope>
    <source>
        <strain evidence="5">F60SS</strain>
        <tissue evidence="5">Leaves</tissue>
    </source>
</reference>
<gene>
    <name evidence="5" type="ORF">Tsubulata_012809</name>
</gene>
<sequence length="315" mass="36119">MEILTRNPFLVLSVLCLLLFGQSTFGSPFPEPEHSSSLLILDQLKSKIMSLEASIDEKTRQLRSKDERIRQLEKIIQEKSETITFLENQLQKVNNGQEIKFCDGGLVDQVGQHSILTRWKEGWTTVLKATLGKKVIPELKKLSLACITYLGECIPSVTTQTVELYYVGKETILLHVVNAQEMAVPFIKEARKMAQPFISQVAMVSRLCLDKVYVVMEPYTRRIIGAYEYYVKYASTYHHKVQQMLKENELTRPLATIELAWFAASAMLILPVIFMLKLYSEVFGGKSRNHRHHRSHGTGVRRGAKRRHPSHKNEM</sequence>
<keyword evidence="6" id="KW-1185">Reference proteome</keyword>
<evidence type="ECO:0000256" key="1">
    <source>
        <dbReference type="SAM" id="Coils"/>
    </source>
</evidence>
<dbReference type="PANTHER" id="PTHR34360">
    <property type="entry name" value="OS08G0519400 PROTEIN"/>
    <property type="match status" value="1"/>
</dbReference>
<keyword evidence="4" id="KW-0732">Signal</keyword>
<feature type="compositionally biased region" description="Basic residues" evidence="2">
    <location>
        <begin position="287"/>
        <end position="296"/>
    </location>
</feature>
<dbReference type="OrthoDB" id="1435327at2759"/>
<feature type="chain" id="PRO_5040450435" evidence="4">
    <location>
        <begin position="27"/>
        <end position="315"/>
    </location>
</feature>
<protein>
    <submittedName>
        <fullName evidence="5">Uncharacterized protein</fullName>
    </submittedName>
</protein>
<dbReference type="Proteomes" id="UP001141552">
    <property type="component" value="Unassembled WGS sequence"/>
</dbReference>
<accession>A0A9Q0J6S0</accession>
<organism evidence="5 6">
    <name type="scientific">Turnera subulata</name>
    <dbReference type="NCBI Taxonomy" id="218843"/>
    <lineage>
        <taxon>Eukaryota</taxon>
        <taxon>Viridiplantae</taxon>
        <taxon>Streptophyta</taxon>
        <taxon>Embryophyta</taxon>
        <taxon>Tracheophyta</taxon>
        <taxon>Spermatophyta</taxon>
        <taxon>Magnoliopsida</taxon>
        <taxon>eudicotyledons</taxon>
        <taxon>Gunneridae</taxon>
        <taxon>Pentapetalae</taxon>
        <taxon>rosids</taxon>
        <taxon>fabids</taxon>
        <taxon>Malpighiales</taxon>
        <taxon>Passifloraceae</taxon>
        <taxon>Turnera</taxon>
    </lineage>
</organism>
<comment type="caution">
    <text evidence="5">The sequence shown here is derived from an EMBL/GenBank/DDBJ whole genome shotgun (WGS) entry which is preliminary data.</text>
</comment>
<name>A0A9Q0J6S0_9ROSI</name>
<keyword evidence="3" id="KW-1133">Transmembrane helix</keyword>
<dbReference type="Gene3D" id="1.20.5.170">
    <property type="match status" value="1"/>
</dbReference>
<evidence type="ECO:0000256" key="3">
    <source>
        <dbReference type="SAM" id="Phobius"/>
    </source>
</evidence>
<evidence type="ECO:0000313" key="6">
    <source>
        <dbReference type="Proteomes" id="UP001141552"/>
    </source>
</evidence>
<evidence type="ECO:0000256" key="2">
    <source>
        <dbReference type="SAM" id="MobiDB-lite"/>
    </source>
</evidence>
<keyword evidence="1" id="KW-0175">Coiled coil</keyword>
<dbReference type="CDD" id="cd12083">
    <property type="entry name" value="DD_cGKI"/>
    <property type="match status" value="1"/>
</dbReference>
<reference evidence="5" key="2">
    <citation type="journal article" date="2023" name="Plants (Basel)">
        <title>Annotation of the Turnera subulata (Passifloraceae) Draft Genome Reveals the S-Locus Evolved after the Divergence of Turneroideae from Passifloroideae in a Stepwise Manner.</title>
        <authorList>
            <person name="Henning P.M."/>
            <person name="Roalson E.H."/>
            <person name="Mir W."/>
            <person name="McCubbin A.G."/>
            <person name="Shore J.S."/>
        </authorList>
    </citation>
    <scope>NUCLEOTIDE SEQUENCE</scope>
    <source>
        <strain evidence="5">F60SS</strain>
    </source>
</reference>
<feature type="compositionally biased region" description="Basic residues" evidence="2">
    <location>
        <begin position="302"/>
        <end position="315"/>
    </location>
</feature>
<feature type="region of interest" description="Disordered" evidence="2">
    <location>
        <begin position="287"/>
        <end position="315"/>
    </location>
</feature>
<feature type="coiled-coil region" evidence="1">
    <location>
        <begin position="41"/>
        <end position="96"/>
    </location>
</feature>
<proteinExistence type="predicted"/>
<keyword evidence="3" id="KW-0472">Membrane</keyword>
<dbReference type="PANTHER" id="PTHR34360:SF1">
    <property type="entry name" value="OS08G0519400 PROTEIN"/>
    <property type="match status" value="1"/>
</dbReference>
<dbReference type="EMBL" id="JAKUCV010005628">
    <property type="protein sequence ID" value="KAJ4830488.1"/>
    <property type="molecule type" value="Genomic_DNA"/>
</dbReference>
<evidence type="ECO:0000256" key="4">
    <source>
        <dbReference type="SAM" id="SignalP"/>
    </source>
</evidence>
<keyword evidence="3" id="KW-0812">Transmembrane</keyword>